<dbReference type="Proteomes" id="UP001060085">
    <property type="component" value="Linkage Group LG06"/>
</dbReference>
<keyword evidence="2" id="KW-1185">Reference proteome</keyword>
<proteinExistence type="predicted"/>
<name>A0ACC0AA13_CATRO</name>
<evidence type="ECO:0000313" key="1">
    <source>
        <dbReference type="EMBL" id="KAI5656341.1"/>
    </source>
</evidence>
<gene>
    <name evidence="1" type="ORF">M9H77_25134</name>
</gene>
<accession>A0ACC0AA13</accession>
<reference evidence="2" key="1">
    <citation type="journal article" date="2023" name="Nat. Plants">
        <title>Single-cell RNA sequencing provides a high-resolution roadmap for understanding the multicellular compartmentation of specialized metabolism.</title>
        <authorList>
            <person name="Sun S."/>
            <person name="Shen X."/>
            <person name="Li Y."/>
            <person name="Li Y."/>
            <person name="Wang S."/>
            <person name="Li R."/>
            <person name="Zhang H."/>
            <person name="Shen G."/>
            <person name="Guo B."/>
            <person name="Wei J."/>
            <person name="Xu J."/>
            <person name="St-Pierre B."/>
            <person name="Chen S."/>
            <person name="Sun C."/>
        </authorList>
    </citation>
    <scope>NUCLEOTIDE SEQUENCE [LARGE SCALE GENOMIC DNA]</scope>
</reference>
<protein>
    <submittedName>
        <fullName evidence="1">Uncharacterized protein</fullName>
    </submittedName>
</protein>
<organism evidence="1 2">
    <name type="scientific">Catharanthus roseus</name>
    <name type="common">Madagascar periwinkle</name>
    <name type="synonym">Vinca rosea</name>
    <dbReference type="NCBI Taxonomy" id="4058"/>
    <lineage>
        <taxon>Eukaryota</taxon>
        <taxon>Viridiplantae</taxon>
        <taxon>Streptophyta</taxon>
        <taxon>Embryophyta</taxon>
        <taxon>Tracheophyta</taxon>
        <taxon>Spermatophyta</taxon>
        <taxon>Magnoliopsida</taxon>
        <taxon>eudicotyledons</taxon>
        <taxon>Gunneridae</taxon>
        <taxon>Pentapetalae</taxon>
        <taxon>asterids</taxon>
        <taxon>lamiids</taxon>
        <taxon>Gentianales</taxon>
        <taxon>Apocynaceae</taxon>
        <taxon>Rauvolfioideae</taxon>
        <taxon>Vinceae</taxon>
        <taxon>Catharanthinae</taxon>
        <taxon>Catharanthus</taxon>
    </lineage>
</organism>
<evidence type="ECO:0000313" key="2">
    <source>
        <dbReference type="Proteomes" id="UP001060085"/>
    </source>
</evidence>
<comment type="caution">
    <text evidence="1">The sequence shown here is derived from an EMBL/GenBank/DDBJ whole genome shotgun (WGS) entry which is preliminary data.</text>
</comment>
<dbReference type="EMBL" id="CM044706">
    <property type="protein sequence ID" value="KAI5656341.1"/>
    <property type="molecule type" value="Genomic_DNA"/>
</dbReference>
<sequence>MAMQAGLGLSRILLLLGAGYGGTIMIKNGKLSDILGELQELLKKRENGEAEGEDAIAAQVRRLAMEVRQMASARPITVLNGGPGQNGFAQLLVPAAAVGALGYGYMWWKGIAFSDLMYVTKKSMANAVENLTKHLEHVSDALAATKKHLTQRIENLDGKLDDQVKISKEIKSEVTDLRGDLSQINYDLDDLHRMVSGLDGKLLSLEDKQDLANYGVAALLSFVNGKPLNLNEKFKSQFKVLGSSVPAPKGLLDVADVLDFGDDNNRSSRDDNTGDVNNTSIGKPSNIRRVSR</sequence>